<proteinExistence type="predicted"/>
<dbReference type="Proteomes" id="UP001465976">
    <property type="component" value="Unassembled WGS sequence"/>
</dbReference>
<evidence type="ECO:0000313" key="2">
    <source>
        <dbReference type="Proteomes" id="UP001465976"/>
    </source>
</evidence>
<comment type="caution">
    <text evidence="1">The sequence shown here is derived from an EMBL/GenBank/DDBJ whole genome shotgun (WGS) entry which is preliminary data.</text>
</comment>
<organism evidence="1 2">
    <name type="scientific">Marasmius crinis-equi</name>
    <dbReference type="NCBI Taxonomy" id="585013"/>
    <lineage>
        <taxon>Eukaryota</taxon>
        <taxon>Fungi</taxon>
        <taxon>Dikarya</taxon>
        <taxon>Basidiomycota</taxon>
        <taxon>Agaricomycotina</taxon>
        <taxon>Agaricomycetes</taxon>
        <taxon>Agaricomycetidae</taxon>
        <taxon>Agaricales</taxon>
        <taxon>Marasmiineae</taxon>
        <taxon>Marasmiaceae</taxon>
        <taxon>Marasmius</taxon>
    </lineage>
</organism>
<dbReference type="EMBL" id="JBAHYK010001152">
    <property type="protein sequence ID" value="KAL0569288.1"/>
    <property type="molecule type" value="Genomic_DNA"/>
</dbReference>
<evidence type="ECO:0000313" key="1">
    <source>
        <dbReference type="EMBL" id="KAL0569288.1"/>
    </source>
</evidence>
<keyword evidence="2" id="KW-1185">Reference proteome</keyword>
<protein>
    <submittedName>
        <fullName evidence="1">Uncharacterized protein</fullName>
    </submittedName>
</protein>
<name>A0ABR3F271_9AGAR</name>
<reference evidence="1 2" key="1">
    <citation type="submission" date="2024-02" db="EMBL/GenBank/DDBJ databases">
        <title>A draft genome for the cacao thread blight pathogen Marasmius crinis-equi.</title>
        <authorList>
            <person name="Cohen S.P."/>
            <person name="Baruah I.K."/>
            <person name="Amoako-Attah I."/>
            <person name="Bukari Y."/>
            <person name="Meinhardt L.W."/>
            <person name="Bailey B.A."/>
        </authorList>
    </citation>
    <scope>NUCLEOTIDE SEQUENCE [LARGE SCALE GENOMIC DNA]</scope>
    <source>
        <strain evidence="1 2">GH-76</strain>
    </source>
</reference>
<gene>
    <name evidence="1" type="ORF">V5O48_012675</name>
</gene>
<sequence length="270" mass="30074">MRIIRTSLELPKYATLTHVLPSHIWRLQNVLSVFKIEDTPFSSFPRENDSSQGISLFAAEEGKTDSEDARGAIADFDINDSVNGESEKKLQLSIGAFNCVADHASAVLDRFNPVVLVVVVLLTYRGILKVAFRFSLPQYISSCNEQCNFGALESQLDENHSPEKGVPMNFKRSSLIGFALFEVLKKASRAVLAQLSRARLSVFRIPVFDHASRTTATMRLQRQDKENHVLKTRYGASDAGPVLILSTPIHHRMVIGTSSQLQKILSTPKF</sequence>
<accession>A0ABR3F271</accession>